<dbReference type="AlphaFoldDB" id="L1JPK8"/>
<dbReference type="PaxDb" id="55529-EKX50130"/>
<feature type="region of interest" description="Disordered" evidence="1">
    <location>
        <begin position="272"/>
        <end position="292"/>
    </location>
</feature>
<evidence type="ECO:0000313" key="2">
    <source>
        <dbReference type="EMBL" id="EKX50130.1"/>
    </source>
</evidence>
<sequence length="365" mass="40069">MLHMRVLPVASQVASLFPVPDPASLPPTSSVAVSSPALLTLTTLSTRTPAVQTTAEGVESLDGLLSEVDYGNRETEALLESGNSKDTAPSHHETPLQATVSQGLSQLGIPGGSATCMQGSFFLHPELGSAEEYINGTNIIPTPEELTGISSNADDSFLKDTNYVEDVAIPFLPSGYVIITRDTPEFTLFYANKPKLEHAFLKAARLHGARLVCSEILSGSFSALLPTISDERWTLYQRAHSYFKLEQLYIPLSSSNVHDCLNDIMRHAKTIQQDNTRRAHKQPREDQSNHLSNALQQASLTTARVSLRGDSYQNDYLGSVERDPTTGRSELRLVFNQLAVDKYKQVQEKAKVRTANARNQSESRQ</sequence>
<evidence type="ECO:0000256" key="1">
    <source>
        <dbReference type="SAM" id="MobiDB-lite"/>
    </source>
</evidence>
<dbReference type="EMBL" id="JH992979">
    <property type="protein sequence ID" value="EKX50130.1"/>
    <property type="molecule type" value="Genomic_DNA"/>
</dbReference>
<dbReference type="RefSeq" id="XP_005837110.1">
    <property type="nucleotide sequence ID" value="XM_005837053.1"/>
</dbReference>
<keyword evidence="4" id="KW-1185">Reference proteome</keyword>
<proteinExistence type="predicted"/>
<reference evidence="3" key="3">
    <citation type="submission" date="2016-03" db="UniProtKB">
        <authorList>
            <consortium name="EnsemblProtists"/>
        </authorList>
    </citation>
    <scope>IDENTIFICATION</scope>
</reference>
<reference evidence="4" key="2">
    <citation type="submission" date="2012-11" db="EMBL/GenBank/DDBJ databases">
        <authorList>
            <person name="Kuo A."/>
            <person name="Curtis B.A."/>
            <person name="Tanifuji G."/>
            <person name="Burki F."/>
            <person name="Gruber A."/>
            <person name="Irimia M."/>
            <person name="Maruyama S."/>
            <person name="Arias M.C."/>
            <person name="Ball S.G."/>
            <person name="Gile G.H."/>
            <person name="Hirakawa Y."/>
            <person name="Hopkins J.F."/>
            <person name="Rensing S.A."/>
            <person name="Schmutz J."/>
            <person name="Symeonidi A."/>
            <person name="Elias M."/>
            <person name="Eveleigh R.J."/>
            <person name="Herman E.K."/>
            <person name="Klute M.J."/>
            <person name="Nakayama T."/>
            <person name="Obornik M."/>
            <person name="Reyes-Prieto A."/>
            <person name="Armbrust E.V."/>
            <person name="Aves S.J."/>
            <person name="Beiko R.G."/>
            <person name="Coutinho P."/>
            <person name="Dacks J.B."/>
            <person name="Durnford D.G."/>
            <person name="Fast N.M."/>
            <person name="Green B.R."/>
            <person name="Grisdale C."/>
            <person name="Hempe F."/>
            <person name="Henrissat B."/>
            <person name="Hoppner M.P."/>
            <person name="Ishida K.-I."/>
            <person name="Kim E."/>
            <person name="Koreny L."/>
            <person name="Kroth P.G."/>
            <person name="Liu Y."/>
            <person name="Malik S.-B."/>
            <person name="Maier U.G."/>
            <person name="McRose D."/>
            <person name="Mock T."/>
            <person name="Neilson J.A."/>
            <person name="Onodera N.T."/>
            <person name="Poole A.M."/>
            <person name="Pritham E.J."/>
            <person name="Richards T.A."/>
            <person name="Rocap G."/>
            <person name="Roy S.W."/>
            <person name="Sarai C."/>
            <person name="Schaack S."/>
            <person name="Shirato S."/>
            <person name="Slamovits C.H."/>
            <person name="Spencer D.F."/>
            <person name="Suzuki S."/>
            <person name="Worden A.Z."/>
            <person name="Zauner S."/>
            <person name="Barry K."/>
            <person name="Bell C."/>
            <person name="Bharti A.K."/>
            <person name="Crow J.A."/>
            <person name="Grimwood J."/>
            <person name="Kramer R."/>
            <person name="Lindquist E."/>
            <person name="Lucas S."/>
            <person name="Salamov A."/>
            <person name="McFadden G.I."/>
            <person name="Lane C.E."/>
            <person name="Keeling P.J."/>
            <person name="Gray M.W."/>
            <person name="Grigoriev I.V."/>
            <person name="Archibald J.M."/>
        </authorList>
    </citation>
    <scope>NUCLEOTIDE SEQUENCE</scope>
    <source>
        <strain evidence="4">CCMP2712</strain>
    </source>
</reference>
<dbReference type="Proteomes" id="UP000011087">
    <property type="component" value="Unassembled WGS sequence"/>
</dbReference>
<accession>L1JPK8</accession>
<dbReference type="GeneID" id="17306984"/>
<organism evidence="2">
    <name type="scientific">Guillardia theta (strain CCMP2712)</name>
    <name type="common">Cryptophyte</name>
    <dbReference type="NCBI Taxonomy" id="905079"/>
    <lineage>
        <taxon>Eukaryota</taxon>
        <taxon>Cryptophyceae</taxon>
        <taxon>Pyrenomonadales</taxon>
        <taxon>Geminigeraceae</taxon>
        <taxon>Guillardia</taxon>
    </lineage>
</organism>
<reference evidence="2 4" key="1">
    <citation type="journal article" date="2012" name="Nature">
        <title>Algal genomes reveal evolutionary mosaicism and the fate of nucleomorphs.</title>
        <authorList>
            <consortium name="DOE Joint Genome Institute"/>
            <person name="Curtis B.A."/>
            <person name="Tanifuji G."/>
            <person name="Burki F."/>
            <person name="Gruber A."/>
            <person name="Irimia M."/>
            <person name="Maruyama S."/>
            <person name="Arias M.C."/>
            <person name="Ball S.G."/>
            <person name="Gile G.H."/>
            <person name="Hirakawa Y."/>
            <person name="Hopkins J.F."/>
            <person name="Kuo A."/>
            <person name="Rensing S.A."/>
            <person name="Schmutz J."/>
            <person name="Symeonidi A."/>
            <person name="Elias M."/>
            <person name="Eveleigh R.J."/>
            <person name="Herman E.K."/>
            <person name="Klute M.J."/>
            <person name="Nakayama T."/>
            <person name="Obornik M."/>
            <person name="Reyes-Prieto A."/>
            <person name="Armbrust E.V."/>
            <person name="Aves S.J."/>
            <person name="Beiko R.G."/>
            <person name="Coutinho P."/>
            <person name="Dacks J.B."/>
            <person name="Durnford D.G."/>
            <person name="Fast N.M."/>
            <person name="Green B.R."/>
            <person name="Grisdale C.J."/>
            <person name="Hempel F."/>
            <person name="Henrissat B."/>
            <person name="Hoppner M.P."/>
            <person name="Ishida K."/>
            <person name="Kim E."/>
            <person name="Koreny L."/>
            <person name="Kroth P.G."/>
            <person name="Liu Y."/>
            <person name="Malik S.B."/>
            <person name="Maier U.G."/>
            <person name="McRose D."/>
            <person name="Mock T."/>
            <person name="Neilson J.A."/>
            <person name="Onodera N.T."/>
            <person name="Poole A.M."/>
            <person name="Pritham E.J."/>
            <person name="Richards T.A."/>
            <person name="Rocap G."/>
            <person name="Roy S.W."/>
            <person name="Sarai C."/>
            <person name="Schaack S."/>
            <person name="Shirato S."/>
            <person name="Slamovits C.H."/>
            <person name="Spencer D.F."/>
            <person name="Suzuki S."/>
            <person name="Worden A.Z."/>
            <person name="Zauner S."/>
            <person name="Barry K."/>
            <person name="Bell C."/>
            <person name="Bharti A.K."/>
            <person name="Crow J.A."/>
            <person name="Grimwood J."/>
            <person name="Kramer R."/>
            <person name="Lindquist E."/>
            <person name="Lucas S."/>
            <person name="Salamov A."/>
            <person name="McFadden G.I."/>
            <person name="Lane C.E."/>
            <person name="Keeling P.J."/>
            <person name="Gray M.W."/>
            <person name="Grigoriev I.V."/>
            <person name="Archibald J.M."/>
        </authorList>
    </citation>
    <scope>NUCLEOTIDE SEQUENCE</scope>
    <source>
        <strain evidence="2 4">CCMP2712</strain>
    </source>
</reference>
<evidence type="ECO:0000313" key="3">
    <source>
        <dbReference type="EnsemblProtists" id="EKX50130"/>
    </source>
</evidence>
<evidence type="ECO:0000313" key="4">
    <source>
        <dbReference type="Proteomes" id="UP000011087"/>
    </source>
</evidence>
<dbReference type="KEGG" id="gtt:GUITHDRAFT_135319"/>
<protein>
    <submittedName>
        <fullName evidence="2 3">Uncharacterized protein</fullName>
    </submittedName>
</protein>
<name>L1JPK8_GUITC</name>
<dbReference type="EnsemblProtists" id="EKX50130">
    <property type="protein sequence ID" value="EKX50130"/>
    <property type="gene ID" value="GUITHDRAFT_135319"/>
</dbReference>
<gene>
    <name evidence="2" type="ORF">GUITHDRAFT_135319</name>
</gene>
<dbReference type="HOGENOM" id="CLU_759614_0_0_1"/>